<dbReference type="PANTHER" id="PTHR11606">
    <property type="entry name" value="GLUTAMATE DEHYDROGENASE"/>
    <property type="match status" value="1"/>
</dbReference>
<gene>
    <name evidence="12" type="ORF">pipiens_009557</name>
</gene>
<dbReference type="InterPro" id="IPR006097">
    <property type="entry name" value="Glu/Leu/Phe/Val/Trp_DH_dimer"/>
</dbReference>
<comment type="caution">
    <text evidence="9">Lacks conserved residue(s) required for the propagation of feature annotation.</text>
</comment>
<dbReference type="Pfam" id="PF02812">
    <property type="entry name" value="ELFV_dehydrog_N"/>
    <property type="match status" value="1"/>
</dbReference>
<protein>
    <recommendedName>
        <fullName evidence="4">glutamate dehydrogenase [NAD(P)(+)]</fullName>
        <ecNumber evidence="4">1.4.1.3</ecNumber>
    </recommendedName>
</protein>
<name>A0ABD1DDF2_CULPP</name>
<dbReference type="InterPro" id="IPR036291">
    <property type="entry name" value="NAD(P)-bd_dom_sf"/>
</dbReference>
<evidence type="ECO:0000256" key="5">
    <source>
        <dbReference type="ARBA" id="ARBA00023002"/>
    </source>
</evidence>
<accession>A0ABD1DDF2</accession>
<dbReference type="InterPro" id="IPR006096">
    <property type="entry name" value="Glu/Leu/Phe/Val/Trp_DH_C"/>
</dbReference>
<dbReference type="Proteomes" id="UP001562425">
    <property type="component" value="Unassembled WGS sequence"/>
</dbReference>
<evidence type="ECO:0000256" key="2">
    <source>
        <dbReference type="ARBA" id="ARBA00004173"/>
    </source>
</evidence>
<evidence type="ECO:0000259" key="11">
    <source>
        <dbReference type="PROSITE" id="PS51864"/>
    </source>
</evidence>
<reference evidence="12 13" key="1">
    <citation type="submission" date="2024-05" db="EMBL/GenBank/DDBJ databases">
        <title>Culex pipiens pipiens assembly and annotation.</title>
        <authorList>
            <person name="Alout H."/>
            <person name="Durand T."/>
        </authorList>
    </citation>
    <scope>NUCLEOTIDE SEQUENCE [LARGE SCALE GENOMIC DNA]</scope>
    <source>
        <strain evidence="12">HA-2024</strain>
        <tissue evidence="12">Whole body</tissue>
    </source>
</reference>
<organism evidence="12 13">
    <name type="scientific">Culex pipiens pipiens</name>
    <name type="common">Northern house mosquito</name>
    <dbReference type="NCBI Taxonomy" id="38569"/>
    <lineage>
        <taxon>Eukaryota</taxon>
        <taxon>Metazoa</taxon>
        <taxon>Ecdysozoa</taxon>
        <taxon>Arthropoda</taxon>
        <taxon>Hexapoda</taxon>
        <taxon>Insecta</taxon>
        <taxon>Pterygota</taxon>
        <taxon>Neoptera</taxon>
        <taxon>Endopterygota</taxon>
        <taxon>Diptera</taxon>
        <taxon>Nematocera</taxon>
        <taxon>Culicoidea</taxon>
        <taxon>Culicidae</taxon>
        <taxon>Culicinae</taxon>
        <taxon>Culicini</taxon>
        <taxon>Culex</taxon>
        <taxon>Culex</taxon>
    </lineage>
</organism>
<dbReference type="Gene3D" id="3.40.50.10860">
    <property type="entry name" value="Leucine Dehydrogenase, chain A, domain 1"/>
    <property type="match status" value="1"/>
</dbReference>
<feature type="domain" description="Peptidase M12A" evidence="11">
    <location>
        <begin position="1"/>
        <end position="22"/>
    </location>
</feature>
<comment type="caution">
    <text evidence="12">The sequence shown here is derived from an EMBL/GenBank/DDBJ whole genome shotgun (WGS) entry which is preliminary data.</text>
</comment>
<evidence type="ECO:0000256" key="3">
    <source>
        <dbReference type="ARBA" id="ARBA00006382"/>
    </source>
</evidence>
<comment type="subcellular location">
    <subcellularLocation>
        <location evidence="2">Mitochondrion</location>
    </subcellularLocation>
</comment>
<evidence type="ECO:0000256" key="8">
    <source>
        <dbReference type="ARBA" id="ARBA00048577"/>
    </source>
</evidence>
<dbReference type="SUPFAM" id="SSF51735">
    <property type="entry name" value="NAD(P)-binding Rossmann-fold domains"/>
    <property type="match status" value="1"/>
</dbReference>
<evidence type="ECO:0000256" key="4">
    <source>
        <dbReference type="ARBA" id="ARBA00012889"/>
    </source>
</evidence>
<dbReference type="InterPro" id="IPR001506">
    <property type="entry name" value="Peptidase_M12A"/>
</dbReference>
<dbReference type="PRINTS" id="PR00082">
    <property type="entry name" value="GLFDHDRGNASE"/>
</dbReference>
<dbReference type="PANTHER" id="PTHR11606:SF7">
    <property type="entry name" value="GLUTAMATE DEHYDROGENASE"/>
    <property type="match status" value="1"/>
</dbReference>
<evidence type="ECO:0000313" key="13">
    <source>
        <dbReference type="Proteomes" id="UP001562425"/>
    </source>
</evidence>
<comment type="similarity">
    <text evidence="3 10">Belongs to the Glu/Leu/Phe/Val dehydrogenases family.</text>
</comment>
<dbReference type="InterPro" id="IPR046346">
    <property type="entry name" value="Aminoacid_DH-like_N_sf"/>
</dbReference>
<dbReference type="InterPro" id="IPR033922">
    <property type="entry name" value="NAD_bind_Glu_DH"/>
</dbReference>
<dbReference type="PROSITE" id="PS00074">
    <property type="entry name" value="GLFV_DEHYDROGENASE"/>
    <property type="match status" value="1"/>
</dbReference>
<dbReference type="Pfam" id="PF00208">
    <property type="entry name" value="ELFV_dehydrog"/>
    <property type="match status" value="1"/>
</dbReference>
<evidence type="ECO:0000256" key="7">
    <source>
        <dbReference type="ARBA" id="ARBA00047867"/>
    </source>
</evidence>
<dbReference type="GO" id="GO:0004353">
    <property type="term" value="F:glutamate dehydrogenase [NAD(P)+] activity"/>
    <property type="evidence" value="ECO:0007669"/>
    <property type="project" value="UniProtKB-EC"/>
</dbReference>
<dbReference type="InterPro" id="IPR006095">
    <property type="entry name" value="Glu/Leu/Phe/Val/Trp_DH"/>
</dbReference>
<dbReference type="Gene3D" id="3.40.50.720">
    <property type="entry name" value="NAD(P)-binding Rossmann-like Domain"/>
    <property type="match status" value="1"/>
</dbReference>
<evidence type="ECO:0000313" key="12">
    <source>
        <dbReference type="EMBL" id="KAL1397706.1"/>
    </source>
</evidence>
<evidence type="ECO:0000256" key="9">
    <source>
        <dbReference type="PROSITE-ProRule" id="PRU01211"/>
    </source>
</evidence>
<keyword evidence="6" id="KW-0496">Mitochondrion</keyword>
<keyword evidence="13" id="KW-1185">Reference proteome</keyword>
<dbReference type="SMART" id="SM00839">
    <property type="entry name" value="ELFV_dehydrog"/>
    <property type="match status" value="1"/>
</dbReference>
<comment type="catalytic activity">
    <reaction evidence="8">
        <text>L-glutamate + NADP(+) + H2O = 2-oxoglutarate + NH4(+) + NADPH + H(+)</text>
        <dbReference type="Rhea" id="RHEA:11612"/>
        <dbReference type="ChEBI" id="CHEBI:15377"/>
        <dbReference type="ChEBI" id="CHEBI:15378"/>
        <dbReference type="ChEBI" id="CHEBI:16810"/>
        <dbReference type="ChEBI" id="CHEBI:28938"/>
        <dbReference type="ChEBI" id="CHEBI:29985"/>
        <dbReference type="ChEBI" id="CHEBI:57783"/>
        <dbReference type="ChEBI" id="CHEBI:58349"/>
        <dbReference type="EC" id="1.4.1.3"/>
    </reaction>
</comment>
<dbReference type="GO" id="GO:0005739">
    <property type="term" value="C:mitochondrion"/>
    <property type="evidence" value="ECO:0007669"/>
    <property type="project" value="UniProtKB-SubCell"/>
</dbReference>
<dbReference type="EMBL" id="JBEHCU010006181">
    <property type="protein sequence ID" value="KAL1397706.1"/>
    <property type="molecule type" value="Genomic_DNA"/>
</dbReference>
<sequence length="668" mass="72936">MGQREGFSASDVEKINRMYQCSGDSIGTGPPISLPFPVPPPFNGIGSGGGGGAFPTGPYPNGGPFYPGYGYYPSGPGGPQPYYPGGYYPQGPGPYPPVGPYGYGPYYPYDEKDSEMYDLVQENQKIVTAESMWSLGKFRFGAAALLRPALSVPPPTLCRLQHTIPPELEKVAQEKDPKFSEMVQYFFHKACVKLEPRLVEYLKKNPRWTEEDRKKRVQAIIDIVASVASTVEIRFPVMRETGHYEVLTGYRSHHCVHRLPVKGGIRFSMDVSRDEVMALGALMTYKCSCVHVPFGGAKGGIKLDPGAYTSKELQAITRRYTIELAKKNFIGPGIDVPAPDMGTSDREMSWIADQYGKTIGHRDINALATVTGKPLHQGGIRGRTEATGRGVFIATNVFVRDPEWMKVIGLEPGMEGKTVIVQGFGNVGMHAAHFFNKAGCKVIGVQEVDVSLVNEEGIDVDELAQYKSEHKSIKGFPKASEATTNLMEHPCDILIPAATEKSITSDNAANIKAKIIAEGANGPTTPAADKILQGNKVLVIPDLYCNAGGVTASYFEYLKNLNHISFGKLSFRQEAENLRQILKSVQDSLRDAGVCVEVKPTEDLRHYLDNASEADVVASGLKYVLETAGLGIMTIANQHQLCLDLRTAAYIWSVEKIFKTYEGAGLSM</sequence>
<dbReference type="EC" id="1.4.1.3" evidence="4"/>
<dbReference type="Gene3D" id="1.10.287.140">
    <property type="match status" value="1"/>
</dbReference>
<dbReference type="InterPro" id="IPR033524">
    <property type="entry name" value="Glu/Leu/Phe/Val_DH_AS"/>
</dbReference>
<comment type="catalytic activity">
    <reaction evidence="7">
        <text>L-glutamate + NAD(+) + H2O = 2-oxoglutarate + NH4(+) + NADH + H(+)</text>
        <dbReference type="Rhea" id="RHEA:15133"/>
        <dbReference type="ChEBI" id="CHEBI:15377"/>
        <dbReference type="ChEBI" id="CHEBI:15378"/>
        <dbReference type="ChEBI" id="CHEBI:16810"/>
        <dbReference type="ChEBI" id="CHEBI:28938"/>
        <dbReference type="ChEBI" id="CHEBI:29985"/>
        <dbReference type="ChEBI" id="CHEBI:57540"/>
        <dbReference type="ChEBI" id="CHEBI:57945"/>
        <dbReference type="EC" id="1.4.1.3"/>
    </reaction>
</comment>
<keyword evidence="5 10" id="KW-0560">Oxidoreductase</keyword>
<dbReference type="SUPFAM" id="SSF53223">
    <property type="entry name" value="Aminoacid dehydrogenase-like, N-terminal domain"/>
    <property type="match status" value="1"/>
</dbReference>
<dbReference type="FunFam" id="3.40.50.720:FF:000100">
    <property type="entry name" value="Glutamate dehydrogenase 1, mitochondrial"/>
    <property type="match status" value="1"/>
</dbReference>
<dbReference type="PROSITE" id="PS51864">
    <property type="entry name" value="ASTACIN"/>
    <property type="match status" value="1"/>
</dbReference>
<evidence type="ECO:0000256" key="1">
    <source>
        <dbReference type="ARBA" id="ARBA00001947"/>
    </source>
</evidence>
<evidence type="ECO:0000256" key="6">
    <source>
        <dbReference type="ARBA" id="ARBA00023128"/>
    </source>
</evidence>
<dbReference type="CDD" id="cd01076">
    <property type="entry name" value="NAD_bind_1_Glu_DH"/>
    <property type="match status" value="1"/>
</dbReference>
<evidence type="ECO:0000256" key="10">
    <source>
        <dbReference type="RuleBase" id="RU004417"/>
    </source>
</evidence>
<comment type="cofactor">
    <cofactor evidence="1">
        <name>Zn(2+)</name>
        <dbReference type="ChEBI" id="CHEBI:29105"/>
    </cofactor>
</comment>
<dbReference type="AlphaFoldDB" id="A0ABD1DDF2"/>
<proteinExistence type="inferred from homology"/>